<keyword evidence="1" id="KW-0436">Ligase</keyword>
<accession>A0A844EDW2</accession>
<organism evidence="1 2">
    <name type="scientific">Lentilactobacillus parabuchneri</name>
    <dbReference type="NCBI Taxonomy" id="152331"/>
    <lineage>
        <taxon>Bacteria</taxon>
        <taxon>Bacillati</taxon>
        <taxon>Bacillota</taxon>
        <taxon>Bacilli</taxon>
        <taxon>Lactobacillales</taxon>
        <taxon>Lactobacillaceae</taxon>
        <taxon>Lentilactobacillus</taxon>
    </lineage>
</organism>
<dbReference type="Gene3D" id="3.30.980.10">
    <property type="entry name" value="Threonyl-trna Synthetase, Chain A, domain 2"/>
    <property type="match status" value="1"/>
</dbReference>
<dbReference type="SUPFAM" id="SSF55186">
    <property type="entry name" value="ThrRS/AlaRS common domain"/>
    <property type="match status" value="1"/>
</dbReference>
<feature type="non-terminal residue" evidence="1">
    <location>
        <position position="90"/>
    </location>
</feature>
<dbReference type="AlphaFoldDB" id="A0A844EDW2"/>
<dbReference type="EMBL" id="WKKY01001423">
    <property type="protein sequence ID" value="MSE22701.1"/>
    <property type="molecule type" value="Genomic_DNA"/>
</dbReference>
<sequence>HFGESDADEDGFFVDTDKPDTQISVDQLAELEQSMHNIIKQDLSTKVVFLSADEAAQVAGDDPYQQELVKENEVDGKVKFFQIGDFKSIA</sequence>
<reference evidence="1 2" key="1">
    <citation type="submission" date="2019-11" db="EMBL/GenBank/DDBJ databases">
        <title>Draft Genome Sequence of Plant Growth-Promoting Rhizosphere-Associated Bacteria.</title>
        <authorList>
            <person name="Vasilyev I.Y."/>
            <person name="Radchenko V."/>
            <person name="Ilnitskaya E.V."/>
        </authorList>
    </citation>
    <scope>NUCLEOTIDE SEQUENCE [LARGE SCALE GENOMIC DNA]</scope>
    <source>
        <strain evidence="1 2">VRA_07sq_f</strain>
    </source>
</reference>
<gene>
    <name evidence="1" type="ORF">GKC44_16010</name>
</gene>
<name>A0A844EDW2_9LACO</name>
<comment type="caution">
    <text evidence="1">The sequence shown here is derived from an EMBL/GenBank/DDBJ whole genome shotgun (WGS) entry which is preliminary data.</text>
</comment>
<dbReference type="GO" id="GO:0016874">
    <property type="term" value="F:ligase activity"/>
    <property type="evidence" value="ECO:0007669"/>
    <property type="project" value="UniProtKB-KW"/>
</dbReference>
<protein>
    <submittedName>
        <fullName evidence="1">Threonine--tRNA ligase</fullName>
    </submittedName>
</protein>
<feature type="non-terminal residue" evidence="1">
    <location>
        <position position="1"/>
    </location>
</feature>
<proteinExistence type="predicted"/>
<dbReference type="GO" id="GO:0000166">
    <property type="term" value="F:nucleotide binding"/>
    <property type="evidence" value="ECO:0007669"/>
    <property type="project" value="InterPro"/>
</dbReference>
<evidence type="ECO:0000313" key="2">
    <source>
        <dbReference type="Proteomes" id="UP000491237"/>
    </source>
</evidence>
<dbReference type="Proteomes" id="UP000491237">
    <property type="component" value="Unassembled WGS sequence"/>
</dbReference>
<dbReference type="InterPro" id="IPR018163">
    <property type="entry name" value="Thr/Ala-tRNA-synth_IIc_edit"/>
</dbReference>
<evidence type="ECO:0000313" key="1">
    <source>
        <dbReference type="EMBL" id="MSE22701.1"/>
    </source>
</evidence>